<dbReference type="SUPFAM" id="SSF51215">
    <property type="entry name" value="Regulatory protein AraC"/>
    <property type="match status" value="1"/>
</dbReference>
<dbReference type="Proteomes" id="UP000440513">
    <property type="component" value="Unassembled WGS sequence"/>
</dbReference>
<dbReference type="PRINTS" id="PR00032">
    <property type="entry name" value="HTHARAC"/>
</dbReference>
<reference evidence="5 6" key="1">
    <citation type="submission" date="2019-08" db="EMBL/GenBank/DDBJ databases">
        <title>In-depth cultivation of the pig gut microbiome towards novel bacterial diversity and tailored functional studies.</title>
        <authorList>
            <person name="Wylensek D."/>
            <person name="Hitch T.C.A."/>
            <person name="Clavel T."/>
        </authorList>
    </citation>
    <scope>NUCLEOTIDE SEQUENCE [LARGE SCALE GENOMIC DNA]</scope>
    <source>
        <strain evidence="5 6">BSM-380-WT-5A</strain>
    </source>
</reference>
<organism evidence="5 6">
    <name type="scientific">Oliverpabstia intestinalis</name>
    <dbReference type="NCBI Taxonomy" id="2606633"/>
    <lineage>
        <taxon>Bacteria</taxon>
        <taxon>Bacillati</taxon>
        <taxon>Bacillota</taxon>
        <taxon>Clostridia</taxon>
        <taxon>Lachnospirales</taxon>
        <taxon>Lachnospiraceae</taxon>
        <taxon>Oliverpabstia</taxon>
    </lineage>
</organism>
<comment type="caution">
    <text evidence="5">The sequence shown here is derived from an EMBL/GenBank/DDBJ whole genome shotgun (WGS) entry which is preliminary data.</text>
</comment>
<evidence type="ECO:0000259" key="4">
    <source>
        <dbReference type="PROSITE" id="PS01124"/>
    </source>
</evidence>
<dbReference type="InterPro" id="IPR018062">
    <property type="entry name" value="HTH_AraC-typ_CS"/>
</dbReference>
<dbReference type="PANTHER" id="PTHR43280:SF28">
    <property type="entry name" value="HTH-TYPE TRANSCRIPTIONAL ACTIVATOR RHAS"/>
    <property type="match status" value="1"/>
</dbReference>
<gene>
    <name evidence="5" type="ORF">FYJ57_12595</name>
</gene>
<evidence type="ECO:0000256" key="3">
    <source>
        <dbReference type="ARBA" id="ARBA00023163"/>
    </source>
</evidence>
<dbReference type="GO" id="GO:0003700">
    <property type="term" value="F:DNA-binding transcription factor activity"/>
    <property type="evidence" value="ECO:0007669"/>
    <property type="project" value="InterPro"/>
</dbReference>
<accession>A0A7X2P4T5</accession>
<proteinExistence type="predicted"/>
<dbReference type="Gene3D" id="1.10.10.60">
    <property type="entry name" value="Homeodomain-like"/>
    <property type="match status" value="2"/>
</dbReference>
<evidence type="ECO:0000256" key="1">
    <source>
        <dbReference type="ARBA" id="ARBA00023015"/>
    </source>
</evidence>
<keyword evidence="1" id="KW-0805">Transcription regulation</keyword>
<keyword evidence="6" id="KW-1185">Reference proteome</keyword>
<dbReference type="InterPro" id="IPR018060">
    <property type="entry name" value="HTH_AraC"/>
</dbReference>
<dbReference type="EMBL" id="VUMS01000029">
    <property type="protein sequence ID" value="MST67532.1"/>
    <property type="molecule type" value="Genomic_DNA"/>
</dbReference>
<evidence type="ECO:0000256" key="2">
    <source>
        <dbReference type="ARBA" id="ARBA00023125"/>
    </source>
</evidence>
<sequence>MPIYFNSAPTDFPFQFDSIGNNWNQEPTLRPDGFPVYHYLQTQEGSGILSIDEKKYTIRENQGVLLAPGIPHVYHSASGQWITLFATFSGSMSPYFSALFGSSHLLFFENEKAASIRKLIDQAVLHHQETPTDPQLLSLECYQVLLQFIGGLQSNPSQQPAWEKYVRPVLTIIHTRYMEDLTADTLSQKVFVTPQYLSRLFSRYLGCSVYEYLTKFRISKAKELLVSHRTRKIQDISQDVGYTDASHFVLMFRKTTGMTPSEFRKIN</sequence>
<dbReference type="SMART" id="SM00342">
    <property type="entry name" value="HTH_ARAC"/>
    <property type="match status" value="1"/>
</dbReference>
<protein>
    <submittedName>
        <fullName evidence="5">AraC family transcriptional regulator</fullName>
    </submittedName>
</protein>
<dbReference type="InterPro" id="IPR020449">
    <property type="entry name" value="Tscrpt_reg_AraC-type_HTH"/>
</dbReference>
<dbReference type="AlphaFoldDB" id="A0A7X2P4T5"/>
<keyword evidence="3" id="KW-0804">Transcription</keyword>
<dbReference type="PANTHER" id="PTHR43280">
    <property type="entry name" value="ARAC-FAMILY TRANSCRIPTIONAL REGULATOR"/>
    <property type="match status" value="1"/>
</dbReference>
<evidence type="ECO:0000313" key="5">
    <source>
        <dbReference type="EMBL" id="MST67532.1"/>
    </source>
</evidence>
<dbReference type="Pfam" id="PF02311">
    <property type="entry name" value="AraC_binding"/>
    <property type="match status" value="1"/>
</dbReference>
<keyword evidence="2" id="KW-0238">DNA-binding</keyword>
<dbReference type="Gene3D" id="2.60.120.280">
    <property type="entry name" value="Regulatory protein AraC"/>
    <property type="match status" value="1"/>
</dbReference>
<dbReference type="RefSeq" id="WP_154432906.1">
    <property type="nucleotide sequence ID" value="NZ_VUMS01000029.1"/>
</dbReference>
<name>A0A7X2P4T5_9FIRM</name>
<dbReference type="InterPro" id="IPR003313">
    <property type="entry name" value="AraC-bd"/>
</dbReference>
<dbReference type="SUPFAM" id="SSF46689">
    <property type="entry name" value="Homeodomain-like"/>
    <property type="match status" value="2"/>
</dbReference>
<feature type="domain" description="HTH araC/xylS-type" evidence="4">
    <location>
        <begin position="167"/>
        <end position="266"/>
    </location>
</feature>
<dbReference type="InterPro" id="IPR037923">
    <property type="entry name" value="HTH-like"/>
</dbReference>
<evidence type="ECO:0000313" key="6">
    <source>
        <dbReference type="Proteomes" id="UP000440513"/>
    </source>
</evidence>
<dbReference type="InterPro" id="IPR009057">
    <property type="entry name" value="Homeodomain-like_sf"/>
</dbReference>
<dbReference type="GO" id="GO:0043565">
    <property type="term" value="F:sequence-specific DNA binding"/>
    <property type="evidence" value="ECO:0007669"/>
    <property type="project" value="InterPro"/>
</dbReference>
<dbReference type="PROSITE" id="PS00041">
    <property type="entry name" value="HTH_ARAC_FAMILY_1"/>
    <property type="match status" value="1"/>
</dbReference>
<dbReference type="Pfam" id="PF12833">
    <property type="entry name" value="HTH_18"/>
    <property type="match status" value="1"/>
</dbReference>
<dbReference type="PROSITE" id="PS01124">
    <property type="entry name" value="HTH_ARAC_FAMILY_2"/>
    <property type="match status" value="1"/>
</dbReference>